<dbReference type="RefSeq" id="WP_045465231.1">
    <property type="nucleotide sequence ID" value="NZ_BBLT01000006.1"/>
</dbReference>
<comment type="caution">
    <text evidence="1">The sequence shown here is derived from an EMBL/GenBank/DDBJ whole genome shotgun (WGS) entry which is preliminary data.</text>
</comment>
<evidence type="ECO:0000313" key="1">
    <source>
        <dbReference type="EMBL" id="GAL86059.1"/>
    </source>
</evidence>
<dbReference type="AlphaFoldDB" id="A0A098LHY3"/>
<dbReference type="EMBL" id="BBLT01000006">
    <property type="protein sequence ID" value="GAL86059.1"/>
    <property type="molecule type" value="Genomic_DNA"/>
</dbReference>
<accession>A0A098LHY3</accession>
<proteinExistence type="predicted"/>
<gene>
    <name evidence="1" type="ORF">MYP_3288</name>
</gene>
<protein>
    <submittedName>
        <fullName evidence="1">Uncharacterized protein</fullName>
    </submittedName>
</protein>
<keyword evidence="2" id="KW-1185">Reference proteome</keyword>
<evidence type="ECO:0000313" key="2">
    <source>
        <dbReference type="Proteomes" id="UP000030185"/>
    </source>
</evidence>
<dbReference type="OrthoDB" id="1495066at2"/>
<organism evidence="1 2">
    <name type="scientific">Sporocytophaga myxococcoides</name>
    <dbReference type="NCBI Taxonomy" id="153721"/>
    <lineage>
        <taxon>Bacteria</taxon>
        <taxon>Pseudomonadati</taxon>
        <taxon>Bacteroidota</taxon>
        <taxon>Cytophagia</taxon>
        <taxon>Cytophagales</taxon>
        <taxon>Cytophagaceae</taxon>
        <taxon>Sporocytophaga</taxon>
    </lineage>
</organism>
<sequence length="275" mass="32390">MEKLSKENEEKLKQSIELLSQINKIGVSSLSKFPNDHYELSVFTYICYLERFVFGLESIKILLIHYRSNPKVETSIGLITRTGLLDFMTIAFLNTYYSDIKSQDDIEGEKKYNDQINCLASDQIQNSLKYLNTAIENGILTKEHYKKGVIKLHSDYNFLFNNQELDFDEPWKNLIDKNFITPKQLFTRINSHKLTKKYSKVYDLYTYYSKYEHFGIMTHFLQGRGMDIDLGNIIASLKYLILGIGIIYCHLNYPEKKLQKDVEEFSILQNNFWEL</sequence>
<dbReference type="Proteomes" id="UP000030185">
    <property type="component" value="Unassembled WGS sequence"/>
</dbReference>
<name>A0A098LHY3_9BACT</name>
<reference evidence="1 2" key="1">
    <citation type="submission" date="2014-09" db="EMBL/GenBank/DDBJ databases">
        <title>Sporocytophaga myxococcoides PG-01 genome sequencing.</title>
        <authorList>
            <person name="Liu L."/>
            <person name="Gao P.J."/>
            <person name="Chen G.J."/>
            <person name="Wang L.S."/>
        </authorList>
    </citation>
    <scope>NUCLEOTIDE SEQUENCE [LARGE SCALE GENOMIC DNA]</scope>
    <source>
        <strain evidence="1 2">PG-01</strain>
    </source>
</reference>